<dbReference type="Pfam" id="PF00612">
    <property type="entry name" value="IQ"/>
    <property type="match status" value="5"/>
</dbReference>
<evidence type="ECO:0000313" key="32">
    <source>
        <dbReference type="EMBL" id="KYO25296.1"/>
    </source>
</evidence>
<evidence type="ECO:0000256" key="7">
    <source>
        <dbReference type="ARBA" id="ARBA00022553"/>
    </source>
</evidence>
<dbReference type="InterPro" id="IPR000048">
    <property type="entry name" value="IQ_motif_EF-hand-BS"/>
</dbReference>
<dbReference type="CDD" id="cd01385">
    <property type="entry name" value="MYSc_Myo9"/>
    <property type="match status" value="1"/>
</dbReference>
<keyword evidence="15" id="KW-1133">Transmembrane helix</keyword>
<dbReference type="PROSITE" id="PS50238">
    <property type="entry name" value="RHOGAP"/>
    <property type="match status" value="1"/>
</dbReference>
<sequence length="2320" mass="266800">MMLWPRMALENRLSGEDYRFLLREKNLDGSIHYGSLQSWLRVTEERRRMVERGFLPQPPQKDYDDLCSLPDLNEKTLLENLRNRFKQEKIYTYVGSILIVINPFKFLPIYNPKYVKMYDNHQLGKLEPHIYAVADVAYHAMLQRRKNQCIVISGESGSGKTQSTNFLIHHLTALSQKGFASGVEQIILGAGPVLEAFGNAKTAHNNNSSRFGKFIQVNYQETGTVRGAYVEKYLLEKSRLVYQEHNERNYHVFYYLLAGAREEERSAFHLKQPEEYHYLNQMTKKPLRQSWDDYYYDSEPDCFSVEGEDLKHDFERLQLAMEMVGFLPKTRRQIFSLLSAILHLGNICYKKKTYRDDSIDICNPEVLPVVSELLEVKEEMLFEALVTRKTVTVGEKLILPYKLAEAVTVRNSMAKSLYSALFDWIVFRINHALLNAKDVEESTKTLSIGVLDIFGFEDYENNSFEQFCINFANERLQHYFNQHIFKLEQEEYRAEGISWHNIDYIDNSGCINLISKKPTGLLHLLDEESNFPQATNQTLLDKFKRQHEGNSYIEFPAVMEPAFIIKHYAGKVKYGVKDFREKNTDHMRPDIVALLRSSKNAFICGMIGIDPVAVFRWAVLRAFFRAMVAFREAGKRYIEKKTGITRKSPRTPLSDLQGVNTINERTHRDAYGVGWNARMAIRQGRLSSPSSFLDKDGIFVNSTNSKLLERAHGILMRNKNFKAKLSLPKHLLDVKSLKHLTNLTLHDRITKSLLHLHKKKKPPSISAQFQASLNKLMETLGQAEPYFVKCIRSNAEKLPLRFNDNLVLRQLRYTGMLETVRIRQSGYSCKYSFQDFVDHFHVLLPQGVSPSKRNILDFFRKIKLNSDNYQVGRTMVFMKEQERQVLQGLLHEEVLRRITLLQRWFRTMLYRRQFLNLRQAAVIIQRCWRSYQNRKQAKASLVDPLVLSNAAVILQSYWRAYLERRKFLQMRVAAFIIQNCWREHCRRKHAAAMCIQAGWRGYCAKRLYKAKKKQIILLQAACRGYIVRQRFRALKEQRLKETQLENGLSVTEEDGLEVDGALKIKGSDPSKWEDGSFEERVRAIEEHKSLIENNRVNHTDPLDGPENLLHKRHERASSQDGVDIEEEIADNLKINQSLMENNLRNKLMEKEERLVIFPGVRKDTEPDKGTALNSESGVKPPVKTEESVASLAPEAHSADSVIKRLEKLNVEKEERQKQLQLQREKEMMEQIRQQKEILEKERKAFQQLERQGKGETLQRTEPNRVKESSLRLLKKTADTRPQSLFILNPQNKVEHCLAPTTTPTSSVDIKGLTVAKKGSSPAHSAQKDRPVSMFMERKEGQPGTTQESAGTDKWHSKLAVESRDLPSSQLGRTERLRQPRIPNQSVDGSSSETRASAIFFTPKDSHFSLHFNKESSNQCLSKDELPRKPLNVPGPGRGEVARPAHKKKARMARTRSDFLTRGTFADGEGDTEEDDYDDNFEFLLSSDQPTHPEPGPTARLGQACHSDSEMISQRFASGEGQTRLHKTMSQGEIGKLATVQKNLAPDGRPQRAKMKFWTKGKQGEKKTPREKLATQSELLELYAEQEASGREMIPGLQLGEDLGPHHLTPPRSPELSGIYRREFKENKEPSPKVKRKRSVKISNVALEPVQWQNDSLQIITSASDLKSMDEFLLKKMNDLDNEDSKKDTLVDVVFKKALKEFRQNIFSFYSSALAMDDGKSIRYKDLYALFEQILEKTMRLEQRDWSESPVKVWVNTFKVFLDEYMIEYKPLDYAAVKPLQVPKTERKKRRKKEADVVEEHNGHIFKATQYSIPTYCEYCSSLIWIMDRASVCKLCKYACHKKCCLKTTTKCSKKYDPELSSRQFGVELSRLTSEERAVPVVVEKLINYIEMHGLYTEGIYRKSGSTNKIKELRQGLDTDIDNVNLDDYNIHVIASVFKQWLRDLPNPLMTFELYEEFLRAMGLQERKETIRGVYSVIDQLSRTHLNTLERLVFHLVRIALQEDTNRMSANALAIVFAPCILRCPDTTDPLQSVQDISKTTTCVELIVVEQMNKYRARLKDINSLEFAENKAKSRLSLIRRSMGKGRIRRGTYTSPTSPVAVRLPSVSDVPEETVSSEEAMEMDVTEQQQAAMQQEERVLTEQIESLQKEKEELTFEMLALEPRASDDETLESEASIGTADSSENLNFDSEGAISDRSERSLALSSLRPVKTETSSRKRFQMYSKPPFYRAGSSGDTTETRLGLEGSPGQLRGLEDRPQFTSRGTFNPEKGKQKLKNVKNSPQKTKELPEGAAGAGRKRNAEADCSSTQQLVLFGNNEFMV</sequence>
<keyword evidence="12" id="KW-0863">Zinc-finger</keyword>
<dbReference type="PANTHER" id="PTHR46184">
    <property type="entry name" value="UNCONVENTIONAL MYOSIN-IXB-LIKE PROTEIN"/>
    <property type="match status" value="1"/>
</dbReference>
<dbReference type="Gene3D" id="6.20.240.20">
    <property type="match status" value="1"/>
</dbReference>
<dbReference type="Gene3D" id="1.20.58.530">
    <property type="match status" value="1"/>
</dbReference>
<dbReference type="FunFam" id="3.30.60.20:FF:000020">
    <property type="entry name" value="Putative unconventional myosin-IXa"/>
    <property type="match status" value="1"/>
</dbReference>
<dbReference type="SUPFAM" id="SSF52540">
    <property type="entry name" value="P-loop containing nucleoside triphosphate hydrolases"/>
    <property type="match status" value="2"/>
</dbReference>
<dbReference type="PROSITE" id="PS51456">
    <property type="entry name" value="MYOSIN_MOTOR"/>
    <property type="match status" value="1"/>
</dbReference>
<dbReference type="PANTHER" id="PTHR46184:SF3">
    <property type="entry name" value="UNCONVENTIONAL MYOSIN-IXA"/>
    <property type="match status" value="1"/>
</dbReference>
<dbReference type="GO" id="GO:0005524">
    <property type="term" value="F:ATP binding"/>
    <property type="evidence" value="ECO:0007669"/>
    <property type="project" value="UniProtKB-UniRule"/>
</dbReference>
<keyword evidence="16" id="KW-0770">Synapse</keyword>
<feature type="domain" description="Phorbol-ester/DAG-type" evidence="28">
    <location>
        <begin position="1802"/>
        <end position="1851"/>
    </location>
</feature>
<keyword evidence="18 25" id="KW-0518">Myosin</keyword>
<organism evidence="32 33">
    <name type="scientific">Alligator mississippiensis</name>
    <name type="common">American alligator</name>
    <dbReference type="NCBI Taxonomy" id="8496"/>
    <lineage>
        <taxon>Eukaryota</taxon>
        <taxon>Metazoa</taxon>
        <taxon>Chordata</taxon>
        <taxon>Craniata</taxon>
        <taxon>Vertebrata</taxon>
        <taxon>Euteleostomi</taxon>
        <taxon>Archelosauria</taxon>
        <taxon>Archosauria</taxon>
        <taxon>Crocodylia</taxon>
        <taxon>Alligatoridae</taxon>
        <taxon>Alligatorinae</taxon>
        <taxon>Alligator</taxon>
    </lineage>
</organism>
<evidence type="ECO:0000256" key="22">
    <source>
        <dbReference type="ARBA" id="ARBA00023273"/>
    </source>
</evidence>
<dbReference type="InterPro" id="IPR000198">
    <property type="entry name" value="RhoGAP_dom"/>
</dbReference>
<evidence type="ECO:0000256" key="25">
    <source>
        <dbReference type="PROSITE-ProRule" id="PRU00782"/>
    </source>
</evidence>
<evidence type="ECO:0000256" key="10">
    <source>
        <dbReference type="ARBA" id="ARBA00022737"/>
    </source>
</evidence>
<dbReference type="FunFam" id="1.20.120.720:FF:000003">
    <property type="entry name" value="Putative unconventional myosin-IXa"/>
    <property type="match status" value="1"/>
</dbReference>
<evidence type="ECO:0000256" key="21">
    <source>
        <dbReference type="ARBA" id="ARBA00023203"/>
    </source>
</evidence>
<dbReference type="SMART" id="SM00242">
    <property type="entry name" value="MYSc"/>
    <property type="match status" value="1"/>
</dbReference>
<dbReference type="Pfam" id="PF00620">
    <property type="entry name" value="RhoGAP"/>
    <property type="match status" value="1"/>
</dbReference>
<dbReference type="InterPro" id="IPR027417">
    <property type="entry name" value="P-loop_NTPase"/>
</dbReference>
<gene>
    <name evidence="32" type="primary">MYO9B</name>
    <name evidence="32" type="ORF">Y1Q_0010008</name>
</gene>
<dbReference type="Gene3D" id="1.10.10.820">
    <property type="match status" value="1"/>
</dbReference>
<evidence type="ECO:0000256" key="2">
    <source>
        <dbReference type="ARBA" id="ARBA00004496"/>
    </source>
</evidence>
<keyword evidence="8" id="KW-0812">Transmembrane</keyword>
<feature type="compositionally biased region" description="Basic residues" evidence="27">
    <location>
        <begin position="1443"/>
        <end position="1453"/>
    </location>
</feature>
<dbReference type="GO" id="GO:0051015">
    <property type="term" value="F:actin filament binding"/>
    <property type="evidence" value="ECO:0007669"/>
    <property type="project" value="TreeGrafter"/>
</dbReference>
<evidence type="ECO:0000256" key="11">
    <source>
        <dbReference type="ARBA" id="ARBA00022741"/>
    </source>
</evidence>
<keyword evidence="10" id="KW-0677">Repeat</keyword>
<feature type="domain" description="Rho-GAP" evidence="30">
    <location>
        <begin position="1866"/>
        <end position="2054"/>
    </location>
</feature>
<dbReference type="Gene3D" id="1.20.5.190">
    <property type="match status" value="3"/>
</dbReference>
<keyword evidence="20 25" id="KW-0505">Motor protein</keyword>
<evidence type="ECO:0000259" key="31">
    <source>
        <dbReference type="PROSITE" id="PS51456"/>
    </source>
</evidence>
<dbReference type="GO" id="GO:0044295">
    <property type="term" value="C:axonal growth cone"/>
    <property type="evidence" value="ECO:0007669"/>
    <property type="project" value="TreeGrafter"/>
</dbReference>
<dbReference type="SMART" id="SM00015">
    <property type="entry name" value="IQ"/>
    <property type="match status" value="5"/>
</dbReference>
<keyword evidence="33" id="KW-1185">Reference proteome</keyword>
<comment type="subcellular location">
    <subcellularLocation>
        <location evidence="3">Cell projection</location>
        <location evidence="3">Growth cone</location>
    </subcellularLocation>
    <subcellularLocation>
        <location evidence="2">Cytoplasm</location>
    </subcellularLocation>
    <subcellularLocation>
        <location evidence="1">Membrane</location>
        <topology evidence="1">Single-pass membrane protein</topology>
    </subcellularLocation>
    <subcellularLocation>
        <location evidence="23">Synapse</location>
    </subcellularLocation>
</comment>
<feature type="region of interest" description="Disordered" evidence="27">
    <location>
        <begin position="1418"/>
        <end position="1476"/>
    </location>
</feature>
<keyword evidence="11 25" id="KW-0547">Nucleotide-binding</keyword>
<evidence type="ECO:0000256" key="20">
    <source>
        <dbReference type="ARBA" id="ARBA00023175"/>
    </source>
</evidence>
<feature type="compositionally biased region" description="Polar residues" evidence="27">
    <location>
        <begin position="1381"/>
        <end position="1392"/>
    </location>
</feature>
<feature type="compositionally biased region" description="Acidic residues" evidence="27">
    <location>
        <begin position="1467"/>
        <end position="1476"/>
    </location>
</feature>
<dbReference type="SUPFAM" id="SSF57889">
    <property type="entry name" value="Cysteine-rich domain"/>
    <property type="match status" value="1"/>
</dbReference>
<dbReference type="PROSITE" id="PS50081">
    <property type="entry name" value="ZF_DAG_PE_2"/>
    <property type="match status" value="1"/>
</dbReference>
<feature type="region of interest" description="Disordered" evidence="27">
    <location>
        <begin position="2161"/>
        <end position="2305"/>
    </location>
</feature>
<evidence type="ECO:0000256" key="1">
    <source>
        <dbReference type="ARBA" id="ARBA00004167"/>
    </source>
</evidence>
<accession>A0A151ML90</accession>
<evidence type="ECO:0000256" key="16">
    <source>
        <dbReference type="ARBA" id="ARBA00023018"/>
    </source>
</evidence>
<name>A0A151ML90_ALLMI</name>
<dbReference type="PROSITE" id="PS00479">
    <property type="entry name" value="ZF_DAG_PE_1"/>
    <property type="match status" value="1"/>
</dbReference>
<dbReference type="PROSITE" id="PS50096">
    <property type="entry name" value="IQ"/>
    <property type="match status" value="4"/>
</dbReference>
<evidence type="ECO:0000256" key="13">
    <source>
        <dbReference type="ARBA" id="ARBA00022833"/>
    </source>
</evidence>
<dbReference type="GO" id="GO:0005096">
    <property type="term" value="F:GTPase activator activity"/>
    <property type="evidence" value="ECO:0007669"/>
    <property type="project" value="UniProtKB-KW"/>
</dbReference>
<evidence type="ECO:0000256" key="8">
    <source>
        <dbReference type="ARBA" id="ARBA00022692"/>
    </source>
</evidence>
<evidence type="ECO:0000256" key="27">
    <source>
        <dbReference type="SAM" id="MobiDB-lite"/>
    </source>
</evidence>
<proteinExistence type="inferred from homology"/>
<dbReference type="InterPro" id="IPR008936">
    <property type="entry name" value="Rho_GTPase_activation_prot"/>
</dbReference>
<dbReference type="Gene3D" id="1.10.555.10">
    <property type="entry name" value="Rho GTPase activation protein"/>
    <property type="match status" value="1"/>
</dbReference>
<dbReference type="FunFam" id="1.20.58.530:FF:000005">
    <property type="entry name" value="unconventional myosin-IXa isoform X1"/>
    <property type="match status" value="1"/>
</dbReference>
<dbReference type="GO" id="GO:0005737">
    <property type="term" value="C:cytoplasm"/>
    <property type="evidence" value="ECO:0007669"/>
    <property type="project" value="UniProtKB-SubCell"/>
</dbReference>
<dbReference type="PRINTS" id="PR00193">
    <property type="entry name" value="MYOSINHEAVY"/>
</dbReference>
<dbReference type="FunFam" id="3.40.850.10:FF:000008">
    <property type="entry name" value="Putative unconventional myosin-IXa"/>
    <property type="match status" value="1"/>
</dbReference>
<dbReference type="SMART" id="SM00324">
    <property type="entry name" value="RhoGAP"/>
    <property type="match status" value="1"/>
</dbReference>
<evidence type="ECO:0000256" key="24">
    <source>
        <dbReference type="ARBA" id="ARBA00045589"/>
    </source>
</evidence>
<dbReference type="InterPro" id="IPR002219">
    <property type="entry name" value="PKC_DAG/PE"/>
</dbReference>
<dbReference type="InterPro" id="IPR000159">
    <property type="entry name" value="RA_dom"/>
</dbReference>
<keyword evidence="14 25" id="KW-0067">ATP-binding</keyword>
<dbReference type="InterPro" id="IPR036961">
    <property type="entry name" value="Kinesin_motor_dom_sf"/>
</dbReference>
<feature type="binding site" evidence="25">
    <location>
        <begin position="154"/>
        <end position="161"/>
    </location>
    <ligand>
        <name>ATP</name>
        <dbReference type="ChEBI" id="CHEBI:30616"/>
    </ligand>
</feature>
<comment type="function">
    <text evidence="24">Myosins are actin-based motor molecules with ATPase activity. Unconventional myosins serve in intracellular movements. Regulates Rho by stimulating it's GTPase activity in neurons. Required for the regulation of neurite branching and motor neuron axon guidance.</text>
</comment>
<evidence type="ECO:0000313" key="33">
    <source>
        <dbReference type="Proteomes" id="UP000050525"/>
    </source>
</evidence>
<dbReference type="FunFam" id="1.10.10.820:FF:000003">
    <property type="entry name" value="unconventional myosin-IXa isoform X1"/>
    <property type="match status" value="1"/>
</dbReference>
<dbReference type="FunFam" id="1.10.555.10:FF:000009">
    <property type="entry name" value="unconventional myosin-IXa isoform X1"/>
    <property type="match status" value="1"/>
</dbReference>
<evidence type="ECO:0000259" key="28">
    <source>
        <dbReference type="PROSITE" id="PS50081"/>
    </source>
</evidence>
<dbReference type="FunFam" id="1.20.5.190:FF:000013">
    <property type="entry name" value="unconventional myosin-IXa isoform X2"/>
    <property type="match status" value="1"/>
</dbReference>
<evidence type="ECO:0000256" key="3">
    <source>
        <dbReference type="ARBA" id="ARBA00004624"/>
    </source>
</evidence>
<dbReference type="GO" id="GO:0016020">
    <property type="term" value="C:membrane"/>
    <property type="evidence" value="ECO:0007669"/>
    <property type="project" value="UniProtKB-SubCell"/>
</dbReference>
<keyword evidence="19" id="KW-0472">Membrane</keyword>
<feature type="domain" description="Ras-associating" evidence="29">
    <location>
        <begin position="1"/>
        <end position="27"/>
    </location>
</feature>
<feature type="coiled-coil region" evidence="26">
    <location>
        <begin position="1198"/>
        <end position="1251"/>
    </location>
</feature>
<dbReference type="Gene3D" id="3.30.60.20">
    <property type="match status" value="1"/>
</dbReference>
<dbReference type="GO" id="GO:0016459">
    <property type="term" value="C:myosin complex"/>
    <property type="evidence" value="ECO:0007669"/>
    <property type="project" value="UniProtKB-KW"/>
</dbReference>
<dbReference type="GO" id="GO:0005884">
    <property type="term" value="C:actin filament"/>
    <property type="evidence" value="ECO:0007669"/>
    <property type="project" value="TreeGrafter"/>
</dbReference>
<dbReference type="CDD" id="cd20883">
    <property type="entry name" value="C1_Myosin-IXa"/>
    <property type="match status" value="1"/>
</dbReference>
<dbReference type="Pfam" id="PF00063">
    <property type="entry name" value="Myosin_head"/>
    <property type="match status" value="2"/>
</dbReference>
<evidence type="ECO:0000259" key="30">
    <source>
        <dbReference type="PROSITE" id="PS50238"/>
    </source>
</evidence>
<keyword evidence="9" id="KW-0479">Metal-binding</keyword>
<dbReference type="InterPro" id="IPR046987">
    <property type="entry name" value="Myo9"/>
</dbReference>
<keyword evidence="17 26" id="KW-0175">Coiled coil</keyword>
<evidence type="ECO:0000256" key="26">
    <source>
        <dbReference type="SAM" id="Coils"/>
    </source>
</evidence>
<dbReference type="Pfam" id="PF00130">
    <property type="entry name" value="C1_1"/>
    <property type="match status" value="1"/>
</dbReference>
<keyword evidence="21 25" id="KW-0009">Actin-binding</keyword>
<keyword evidence="5" id="KW-0343">GTPase activation</keyword>
<evidence type="ECO:0000256" key="17">
    <source>
        <dbReference type="ARBA" id="ARBA00023054"/>
    </source>
</evidence>
<comment type="caution">
    <text evidence="32">The sequence shown here is derived from an EMBL/GenBank/DDBJ whole genome shotgun (WGS) entry which is preliminary data.</text>
</comment>
<evidence type="ECO:0000256" key="6">
    <source>
        <dbReference type="ARBA" id="ARBA00022490"/>
    </source>
</evidence>
<feature type="region of interest" description="Disordered" evidence="27">
    <location>
        <begin position="1301"/>
        <end position="1333"/>
    </location>
</feature>
<feature type="region of interest" description="Disordered" evidence="27">
    <location>
        <begin position="1161"/>
        <end position="1182"/>
    </location>
</feature>
<dbReference type="SMART" id="SM00109">
    <property type="entry name" value="C1"/>
    <property type="match status" value="1"/>
</dbReference>
<dbReference type="InterPro" id="IPR036023">
    <property type="entry name" value="MYSc_Myo9"/>
</dbReference>
<keyword evidence="6" id="KW-0963">Cytoplasm</keyword>
<dbReference type="InterPro" id="IPR046349">
    <property type="entry name" value="C1-like_sf"/>
</dbReference>
<dbReference type="GO" id="GO:0008270">
    <property type="term" value="F:zinc ion binding"/>
    <property type="evidence" value="ECO:0007669"/>
    <property type="project" value="UniProtKB-KW"/>
</dbReference>
<dbReference type="CDD" id="cd23767">
    <property type="entry name" value="IQCD"/>
    <property type="match status" value="2"/>
</dbReference>
<evidence type="ECO:0000256" key="18">
    <source>
        <dbReference type="ARBA" id="ARBA00023123"/>
    </source>
</evidence>
<dbReference type="GO" id="GO:0045198">
    <property type="term" value="P:establishment of epithelial cell apical/basal polarity"/>
    <property type="evidence" value="ECO:0007669"/>
    <property type="project" value="TreeGrafter"/>
</dbReference>
<evidence type="ECO:0000259" key="29">
    <source>
        <dbReference type="PROSITE" id="PS50200"/>
    </source>
</evidence>
<evidence type="ECO:0000256" key="23">
    <source>
        <dbReference type="ARBA" id="ARBA00034103"/>
    </source>
</evidence>
<evidence type="ECO:0000256" key="15">
    <source>
        <dbReference type="ARBA" id="ARBA00022989"/>
    </source>
</evidence>
<evidence type="ECO:0000256" key="5">
    <source>
        <dbReference type="ARBA" id="ARBA00022468"/>
    </source>
</evidence>
<keyword evidence="7" id="KW-0597">Phosphoprotein</keyword>
<protein>
    <submittedName>
        <fullName evidence="32">Unconventional myosin-IXb isoform C</fullName>
    </submittedName>
</protein>
<keyword evidence="22" id="KW-0966">Cell projection</keyword>
<evidence type="ECO:0000256" key="12">
    <source>
        <dbReference type="ARBA" id="ARBA00022771"/>
    </source>
</evidence>
<reference evidence="32 33" key="1">
    <citation type="journal article" date="2012" name="Genome Biol.">
        <title>Sequencing three crocodilian genomes to illuminate the evolution of archosaurs and amniotes.</title>
        <authorList>
            <person name="St John J.A."/>
            <person name="Braun E.L."/>
            <person name="Isberg S.R."/>
            <person name="Miles L.G."/>
            <person name="Chong A.Y."/>
            <person name="Gongora J."/>
            <person name="Dalzell P."/>
            <person name="Moran C."/>
            <person name="Bed'hom B."/>
            <person name="Abzhanov A."/>
            <person name="Burgess S.C."/>
            <person name="Cooksey A.M."/>
            <person name="Castoe T.A."/>
            <person name="Crawford N.G."/>
            <person name="Densmore L.D."/>
            <person name="Drew J.C."/>
            <person name="Edwards S.V."/>
            <person name="Faircloth B.C."/>
            <person name="Fujita M.K."/>
            <person name="Greenwold M.J."/>
            <person name="Hoffmann F.G."/>
            <person name="Howard J.M."/>
            <person name="Iguchi T."/>
            <person name="Janes D.E."/>
            <person name="Khan S.Y."/>
            <person name="Kohno S."/>
            <person name="de Koning A.J."/>
            <person name="Lance S.L."/>
            <person name="McCarthy F.M."/>
            <person name="McCormack J.E."/>
            <person name="Merchant M.E."/>
            <person name="Peterson D.G."/>
            <person name="Pollock D.D."/>
            <person name="Pourmand N."/>
            <person name="Raney B.J."/>
            <person name="Roessler K.A."/>
            <person name="Sanford J.R."/>
            <person name="Sawyer R.H."/>
            <person name="Schmidt C.J."/>
            <person name="Triplett E.W."/>
            <person name="Tuberville T.D."/>
            <person name="Venegas-Anaya M."/>
            <person name="Howard J.T."/>
            <person name="Jarvis E.D."/>
            <person name="Guillette L.J.Jr."/>
            <person name="Glenn T.C."/>
            <person name="Green R.E."/>
            <person name="Ray D.A."/>
        </authorList>
    </citation>
    <scope>NUCLEOTIDE SEQUENCE [LARGE SCALE GENOMIC DNA]</scope>
    <source>
        <strain evidence="32">KSC_2009_1</strain>
    </source>
</reference>
<dbReference type="EMBL" id="AKHW03005879">
    <property type="protein sequence ID" value="KYO25296.1"/>
    <property type="molecule type" value="Genomic_DNA"/>
</dbReference>
<keyword evidence="13" id="KW-0862">Zinc</keyword>
<dbReference type="FunFam" id="3.40.850.10:FF:000013">
    <property type="entry name" value="unconventional myosin-IXa isoform X1"/>
    <property type="match status" value="1"/>
</dbReference>
<dbReference type="Gene3D" id="1.20.120.720">
    <property type="entry name" value="Myosin VI head, motor domain, U50 subdomain"/>
    <property type="match status" value="1"/>
</dbReference>
<feature type="region of interest" description="Disordered" evidence="27">
    <location>
        <begin position="1360"/>
        <end position="1392"/>
    </location>
</feature>
<dbReference type="PROSITE" id="PS50200">
    <property type="entry name" value="RA"/>
    <property type="match status" value="1"/>
</dbReference>
<dbReference type="Gene3D" id="3.40.850.10">
    <property type="entry name" value="Kinesin motor domain"/>
    <property type="match status" value="2"/>
</dbReference>
<feature type="region of interest" description="Actin-binding" evidence="25">
    <location>
        <begin position="773"/>
        <end position="795"/>
    </location>
</feature>
<evidence type="ECO:0000256" key="19">
    <source>
        <dbReference type="ARBA" id="ARBA00023136"/>
    </source>
</evidence>
<comment type="similarity">
    <text evidence="4 25">Belongs to the TRAFAC class myosin-kinesin ATPase superfamily. Myosin family.</text>
</comment>
<evidence type="ECO:0000256" key="14">
    <source>
        <dbReference type="ARBA" id="ARBA00022840"/>
    </source>
</evidence>
<feature type="domain" description="Myosin motor" evidence="31">
    <location>
        <begin position="61"/>
        <end position="891"/>
    </location>
</feature>
<dbReference type="GO" id="GO:0000146">
    <property type="term" value="F:microfilament motor activity"/>
    <property type="evidence" value="ECO:0007669"/>
    <property type="project" value="InterPro"/>
</dbReference>
<dbReference type="GO" id="GO:0035556">
    <property type="term" value="P:intracellular signal transduction"/>
    <property type="evidence" value="ECO:0007669"/>
    <property type="project" value="InterPro"/>
</dbReference>
<dbReference type="Proteomes" id="UP000050525">
    <property type="component" value="Unassembled WGS sequence"/>
</dbReference>
<evidence type="ECO:0000256" key="4">
    <source>
        <dbReference type="ARBA" id="ARBA00008314"/>
    </source>
</evidence>
<dbReference type="FunFam" id="1.20.58.530:FF:000009">
    <property type="entry name" value="unconventional myosin-IXb isoform X1"/>
    <property type="match status" value="1"/>
</dbReference>
<dbReference type="GO" id="GO:0045202">
    <property type="term" value="C:synapse"/>
    <property type="evidence" value="ECO:0007669"/>
    <property type="project" value="UniProtKB-SubCell"/>
</dbReference>
<feature type="coiled-coil region" evidence="26">
    <location>
        <begin position="2129"/>
        <end position="2156"/>
    </location>
</feature>
<dbReference type="SUPFAM" id="SSF48350">
    <property type="entry name" value="GTPase activation domain, GAP"/>
    <property type="match status" value="1"/>
</dbReference>
<dbReference type="InterPro" id="IPR001609">
    <property type="entry name" value="Myosin_head_motor_dom-like"/>
</dbReference>
<evidence type="ECO:0000256" key="9">
    <source>
        <dbReference type="ARBA" id="ARBA00022723"/>
    </source>
</evidence>
<dbReference type="CDD" id="cd04406">
    <property type="entry name" value="RhoGAP_myosin_IXA"/>
    <property type="match status" value="1"/>
</dbReference>
<feature type="compositionally biased region" description="Polar residues" evidence="27">
    <location>
        <begin position="2178"/>
        <end position="2187"/>
    </location>
</feature>